<keyword evidence="7 11" id="KW-1133">Transmembrane helix</keyword>
<comment type="similarity">
    <text evidence="3">Belongs to the TVP38/TMEM64 family.</text>
</comment>
<keyword evidence="14" id="KW-1185">Reference proteome</keyword>
<keyword evidence="6 11" id="KW-0812">Transmembrane</keyword>
<dbReference type="GO" id="GO:0000022">
    <property type="term" value="P:mitotic spindle elongation"/>
    <property type="evidence" value="ECO:0007669"/>
    <property type="project" value="TreeGrafter"/>
</dbReference>
<sequence>MALYNFSSSIEDHPALQNHPRFRRIIRDLRYGIHTSATKTSEFYSRQGPVNRILLVIAGLAFLTIIVLFAIYRESVLELLVSFADALRALQYGPFILGGLVVGVSFPPLIGYSMLSSLCGMMYGFWGWPLLAGSTVLGSMLSFLACRFLFKDYALRLARSNAKFAALTGTMQGDGIWLLMMIRLCPLPYSLSNGALASVHTISVWRFGLATAMATPKLFLHIFVGDRLVKITTETDPAAKVINIISMSLAIILGPVTAYLIYIKTVERVEQNEAYQAVELENSTSLDPERDSFDIEDEDFENQR</sequence>
<evidence type="ECO:0000313" key="14">
    <source>
        <dbReference type="Proteomes" id="UP000242525"/>
    </source>
</evidence>
<dbReference type="GO" id="GO:0016192">
    <property type="term" value="P:vesicle-mediated transport"/>
    <property type="evidence" value="ECO:0007669"/>
    <property type="project" value="TreeGrafter"/>
</dbReference>
<dbReference type="PANTHER" id="PTHR47549:SF1">
    <property type="entry name" value="GOLGI APPARATUS MEMBRANE PROTEIN TVP38"/>
    <property type="match status" value="1"/>
</dbReference>
<evidence type="ECO:0000256" key="6">
    <source>
        <dbReference type="ARBA" id="ARBA00022692"/>
    </source>
</evidence>
<evidence type="ECO:0000313" key="13">
    <source>
        <dbReference type="EMBL" id="CDO51481.1"/>
    </source>
</evidence>
<organism evidence="13 14">
    <name type="scientific">Geotrichum candidum</name>
    <name type="common">Oospora lactis</name>
    <name type="synonym">Dipodascus geotrichum</name>
    <dbReference type="NCBI Taxonomy" id="1173061"/>
    <lineage>
        <taxon>Eukaryota</taxon>
        <taxon>Fungi</taxon>
        <taxon>Dikarya</taxon>
        <taxon>Ascomycota</taxon>
        <taxon>Saccharomycotina</taxon>
        <taxon>Dipodascomycetes</taxon>
        <taxon>Dipodascales</taxon>
        <taxon>Dipodascaceae</taxon>
        <taxon>Geotrichum</taxon>
    </lineage>
</organism>
<proteinExistence type="inferred from homology"/>
<dbReference type="InterPro" id="IPR051076">
    <property type="entry name" value="Golgi_membrane_TVP38/TMEM64"/>
</dbReference>
<feature type="transmembrane region" description="Helical" evidence="11">
    <location>
        <begin position="202"/>
        <end position="220"/>
    </location>
</feature>
<evidence type="ECO:0000256" key="2">
    <source>
        <dbReference type="ARBA" id="ARBA00004653"/>
    </source>
</evidence>
<dbReference type="AlphaFoldDB" id="A0A0J9X300"/>
<dbReference type="Proteomes" id="UP000242525">
    <property type="component" value="Unassembled WGS sequence"/>
</dbReference>
<comment type="subcellular location">
    <subcellularLocation>
        <location evidence="2">Golgi apparatus membrane</location>
        <topology evidence="2">Multi-pass membrane protein</topology>
    </subcellularLocation>
</comment>
<evidence type="ECO:0000259" key="12">
    <source>
        <dbReference type="Pfam" id="PF09335"/>
    </source>
</evidence>
<dbReference type="STRING" id="1173061.A0A0J9X300"/>
<accession>A0A0J9X300</accession>
<name>A0A0J9X300_GEOCN</name>
<evidence type="ECO:0000256" key="7">
    <source>
        <dbReference type="ARBA" id="ARBA00022989"/>
    </source>
</evidence>
<evidence type="ECO:0000256" key="9">
    <source>
        <dbReference type="ARBA" id="ARBA00023136"/>
    </source>
</evidence>
<evidence type="ECO:0000256" key="8">
    <source>
        <dbReference type="ARBA" id="ARBA00023034"/>
    </source>
</evidence>
<keyword evidence="8" id="KW-0333">Golgi apparatus</keyword>
<evidence type="ECO:0000256" key="10">
    <source>
        <dbReference type="SAM" id="MobiDB-lite"/>
    </source>
</evidence>
<feature type="domain" description="VTT" evidence="12">
    <location>
        <begin position="112"/>
        <end position="226"/>
    </location>
</feature>
<evidence type="ECO:0000256" key="3">
    <source>
        <dbReference type="ARBA" id="ARBA00008640"/>
    </source>
</evidence>
<feature type="transmembrane region" description="Helical" evidence="11">
    <location>
        <begin position="241"/>
        <end position="262"/>
    </location>
</feature>
<feature type="region of interest" description="Disordered" evidence="10">
    <location>
        <begin position="281"/>
        <end position="304"/>
    </location>
</feature>
<dbReference type="InterPro" id="IPR032816">
    <property type="entry name" value="VTT_dom"/>
</dbReference>
<dbReference type="OrthoDB" id="166803at2759"/>
<keyword evidence="9 11" id="KW-0472">Membrane</keyword>
<feature type="transmembrane region" description="Helical" evidence="11">
    <location>
        <begin position="53"/>
        <end position="72"/>
    </location>
</feature>
<comment type="caution">
    <text evidence="13">The sequence shown here is derived from an EMBL/GenBank/DDBJ whole genome shotgun (WGS) entry which is preliminary data.</text>
</comment>
<reference evidence="13" key="1">
    <citation type="submission" date="2014-03" db="EMBL/GenBank/DDBJ databases">
        <authorList>
            <person name="Casaregola S."/>
        </authorList>
    </citation>
    <scope>NUCLEOTIDE SEQUENCE [LARGE SCALE GENOMIC DNA]</scope>
    <source>
        <strain evidence="13">CLIB 918</strain>
    </source>
</reference>
<protein>
    <recommendedName>
        <fullName evidence="4">Golgi apparatus membrane protein TVP38</fullName>
    </recommendedName>
    <alternativeName>
        <fullName evidence="5">Golgi apparatus membrane protein tvp38</fullName>
    </alternativeName>
</protein>
<feature type="compositionally biased region" description="Acidic residues" evidence="10">
    <location>
        <begin position="294"/>
        <end position="304"/>
    </location>
</feature>
<dbReference type="GO" id="GO:0000139">
    <property type="term" value="C:Golgi membrane"/>
    <property type="evidence" value="ECO:0007669"/>
    <property type="project" value="UniProtKB-SubCell"/>
</dbReference>
<feature type="transmembrane region" description="Helical" evidence="11">
    <location>
        <begin position="92"/>
        <end position="114"/>
    </location>
</feature>
<comment type="function">
    <text evidence="1">Golgi membrane protein involved in vesicular trafficking and spindle migration.</text>
</comment>
<dbReference type="Pfam" id="PF09335">
    <property type="entry name" value="VTT_dom"/>
    <property type="match status" value="1"/>
</dbReference>
<evidence type="ECO:0000256" key="5">
    <source>
        <dbReference type="ARBA" id="ARBA00020673"/>
    </source>
</evidence>
<gene>
    <name evidence="13" type="ORF">BN980_GECA01s06907g</name>
</gene>
<evidence type="ECO:0000256" key="11">
    <source>
        <dbReference type="SAM" id="Phobius"/>
    </source>
</evidence>
<evidence type="ECO:0000256" key="1">
    <source>
        <dbReference type="ARBA" id="ARBA00002978"/>
    </source>
</evidence>
<dbReference type="PANTHER" id="PTHR47549">
    <property type="entry name" value="GOLGI APPARATUS MEMBRANE PROTEIN TVP38-RELATED"/>
    <property type="match status" value="1"/>
</dbReference>
<evidence type="ECO:0000256" key="4">
    <source>
        <dbReference type="ARBA" id="ARBA00013533"/>
    </source>
</evidence>
<feature type="transmembrane region" description="Helical" evidence="11">
    <location>
        <begin position="126"/>
        <end position="150"/>
    </location>
</feature>
<dbReference type="EMBL" id="CCBN010000001">
    <property type="protein sequence ID" value="CDO51481.1"/>
    <property type="molecule type" value="Genomic_DNA"/>
</dbReference>